<dbReference type="AlphaFoldDB" id="Q9UXX6"/>
<dbReference type="KEGG" id="pab:PAB1137"/>
<evidence type="ECO:0000313" key="1">
    <source>
        <dbReference type="EMBL" id="CAB50637.1"/>
    </source>
</evidence>
<accession>Q9UXX6</accession>
<dbReference type="Proteomes" id="UP000000810">
    <property type="component" value="Chromosome"/>
</dbReference>
<dbReference type="STRING" id="272844.PAB1137"/>
<dbReference type="PhylomeDB" id="Q9UXX6"/>
<gene>
    <name evidence="1" type="ORF">PAB1137</name>
</gene>
<dbReference type="SUPFAM" id="SSF48452">
    <property type="entry name" value="TPR-like"/>
    <property type="match status" value="2"/>
</dbReference>
<dbReference type="HOGENOM" id="CLU_707166_0_0_2"/>
<dbReference type="PIR" id="G75024">
    <property type="entry name" value="G75024"/>
</dbReference>
<dbReference type="Gene3D" id="1.25.40.10">
    <property type="entry name" value="Tetratricopeptide repeat domain"/>
    <property type="match status" value="1"/>
</dbReference>
<dbReference type="EMBL" id="AJ248288">
    <property type="protein sequence ID" value="CAB50637.1"/>
    <property type="molecule type" value="Genomic_DNA"/>
</dbReference>
<dbReference type="PATRIC" id="fig|272844.11.peg.1850"/>
<sequence length="399" mass="45731">MRLDIDLLLSSPEELENEGRRLIKEGRTKDGIKMLVRAAKKYEEIGNIRKAAGLYKEAGVLLKNKFNLYEQAKPLIRRVAYLYLRLIEEEVDKEEVNLARLTTSCLSVIEAFTFLNDRGSLEKYAKEFAKMFEDLGANYLEANEVDSAIIAYESAYRYYDLIGDKEGIKRIAGKLVEIFGRIAEDAIETERYEDSGEAFEKVANYIKVIFGYDDRYKELMETAGKHYEKASRIYYAEGELEELTRLLLKAQYSYLLARNFKRANLIGLNLIKILNQVINTLRSEGMFDRVGEKLMEFAEALVALGKIENAVKLYREALEESGGLIDFKARFRISIIKYLAAKEGSLEILRSLDAIDFMIKNAKFLDAIELAEKVIKSHEEGEKILKEVYKAEGIVFPEG</sequence>
<organism evidence="1 2">
    <name type="scientific">Pyrococcus abyssi (strain GE5 / Orsay)</name>
    <dbReference type="NCBI Taxonomy" id="272844"/>
    <lineage>
        <taxon>Archaea</taxon>
        <taxon>Methanobacteriati</taxon>
        <taxon>Methanobacteriota</taxon>
        <taxon>Thermococci</taxon>
        <taxon>Thermococcales</taxon>
        <taxon>Thermococcaceae</taxon>
        <taxon>Pyrococcus</taxon>
    </lineage>
</organism>
<evidence type="ECO:0000313" key="2">
    <source>
        <dbReference type="Proteomes" id="UP000000810"/>
    </source>
</evidence>
<reference evidence="1 2" key="1">
    <citation type="journal article" date="2003" name="Mol. Microbiol.">
        <title>An integrated analysis of the genome of the hyperthermophilic archaeon Pyrococcus abyssi.</title>
        <authorList>
            <person name="Cohen G."/>
            <person name="Barbe V."/>
            <person name="Flament D."/>
            <person name="Galperin M."/>
            <person name="Heilig R."/>
            <person name="Ripp R."/>
            <person name="Lecompte O."/>
            <person name="Prieur D."/>
            <person name="Poch O."/>
            <person name="Quellerou J."/>
            <person name="Thierry J.C."/>
            <person name="Van der Oost J."/>
            <person name="Weissenbach J."/>
            <person name="Zivanovic Y."/>
            <person name="Forterre P."/>
        </authorList>
    </citation>
    <scope>NUCLEOTIDE SEQUENCE [LARGE SCALE GENOMIC DNA]</scope>
    <source>
        <strain evidence="2">GE5 / Orsay</strain>
    </source>
</reference>
<proteinExistence type="predicted"/>
<dbReference type="InterPro" id="IPR011990">
    <property type="entry name" value="TPR-like_helical_dom_sf"/>
</dbReference>
<keyword evidence="2" id="KW-1185">Reference proteome</keyword>
<protein>
    <submittedName>
        <fullName evidence="1">Uncharacterized protein</fullName>
    </submittedName>
</protein>
<dbReference type="eggNOG" id="arCOG02733">
    <property type="taxonomic scope" value="Archaea"/>
</dbReference>
<name>Q9UXX6_PYRAB</name>